<evidence type="ECO:0000313" key="3">
    <source>
        <dbReference type="Proteomes" id="UP001597362"/>
    </source>
</evidence>
<name>A0ABW4YFS7_9BACL</name>
<gene>
    <name evidence="2" type="ORF">ACFSJH_00915</name>
</gene>
<proteinExistence type="predicted"/>
<dbReference type="Pfam" id="PF14280">
    <property type="entry name" value="DUF4365"/>
    <property type="match status" value="1"/>
</dbReference>
<feature type="domain" description="DUF4365" evidence="1">
    <location>
        <begin position="10"/>
        <end position="122"/>
    </location>
</feature>
<sequence length="610" mass="70862">MNTKAIETISISAVRDSIVVSDYLDQYIADNDKEPSWDGFVYIYNAKNKKKNQLTGRVPVQVKGTVNNDLSKSEISYPVNIIDMKNYLNDGGVVYFVVYINENGNRTKIYYQTLTPVKLKLYLGEIERSNIDSNRIQKTKNLKLIEFPNDSLRKANIFLNFFNDGKKQISFSKSNVFSFDDLSKLDKLTELSLTVSGYGYGVTRNEIHRAILENEVYVYAMLKGSDILLPIDELPIDPIIKEVETAVISINEKKYYNQFLRIKSLENTLIQIGDSLFIEVNENLGIVKFRYKPASMLRKRTKDLEFFVDLITRKSFFVDGIRIPFDLNDDEIRKINIKEQKESLEYYFKMILALDTLHVKEDINLEEMTDQEYRQFYNLVIAFADRKPVSNLKPNLPRIGYVSIANITLLLIFEKYLDSYHTFIIQDYFSSGITLGYETIDGEKLKTSEYSILQKEGYLKVSNINYDAILPSYQSLKNENEEIFEKATNDLLMMLLAYDESSIKNSRLLNAAKKLAKWILDDDDKKHSYELNLLNYLQVVRRERKFNSGEHKQLYTVAGDASKGDDIITGALLLLENRSEAEKSFLKMDEELQKSFIKYPIYKFWNQVDN</sequence>
<dbReference type="EMBL" id="JBHUHO010000003">
    <property type="protein sequence ID" value="MFD2114313.1"/>
    <property type="molecule type" value="Genomic_DNA"/>
</dbReference>
<keyword evidence="3" id="KW-1185">Reference proteome</keyword>
<reference evidence="3" key="1">
    <citation type="journal article" date="2019" name="Int. J. Syst. Evol. Microbiol.">
        <title>The Global Catalogue of Microorganisms (GCM) 10K type strain sequencing project: providing services to taxonomists for standard genome sequencing and annotation.</title>
        <authorList>
            <consortium name="The Broad Institute Genomics Platform"/>
            <consortium name="The Broad Institute Genome Sequencing Center for Infectious Disease"/>
            <person name="Wu L."/>
            <person name="Ma J."/>
        </authorList>
    </citation>
    <scope>NUCLEOTIDE SEQUENCE [LARGE SCALE GENOMIC DNA]</scope>
    <source>
        <strain evidence="3">GH52</strain>
    </source>
</reference>
<dbReference type="RefSeq" id="WP_377769285.1">
    <property type="nucleotide sequence ID" value="NZ_JBHUHO010000003.1"/>
</dbReference>
<protein>
    <submittedName>
        <fullName evidence="2">DUF4365 domain-containing protein</fullName>
    </submittedName>
</protein>
<evidence type="ECO:0000313" key="2">
    <source>
        <dbReference type="EMBL" id="MFD2114313.1"/>
    </source>
</evidence>
<dbReference type="Proteomes" id="UP001597362">
    <property type="component" value="Unassembled WGS sequence"/>
</dbReference>
<comment type="caution">
    <text evidence="2">The sequence shown here is derived from an EMBL/GenBank/DDBJ whole genome shotgun (WGS) entry which is preliminary data.</text>
</comment>
<evidence type="ECO:0000259" key="1">
    <source>
        <dbReference type="Pfam" id="PF14280"/>
    </source>
</evidence>
<accession>A0ABW4YFS7</accession>
<organism evidence="2 3">
    <name type="scientific">Paenibacillus yanchengensis</name>
    <dbReference type="NCBI Taxonomy" id="2035833"/>
    <lineage>
        <taxon>Bacteria</taxon>
        <taxon>Bacillati</taxon>
        <taxon>Bacillota</taxon>
        <taxon>Bacilli</taxon>
        <taxon>Bacillales</taxon>
        <taxon>Paenibacillaceae</taxon>
        <taxon>Paenibacillus</taxon>
    </lineage>
</organism>
<dbReference type="InterPro" id="IPR025375">
    <property type="entry name" value="DUF4365"/>
</dbReference>